<name>A0A8T0ES06_ARGBR</name>
<dbReference type="EMBL" id="JABXBU010002072">
    <property type="protein sequence ID" value="KAF8776799.1"/>
    <property type="molecule type" value="Genomic_DNA"/>
</dbReference>
<keyword evidence="3" id="KW-1185">Reference proteome</keyword>
<organism evidence="2 3">
    <name type="scientific">Argiope bruennichi</name>
    <name type="common">Wasp spider</name>
    <name type="synonym">Aranea bruennichi</name>
    <dbReference type="NCBI Taxonomy" id="94029"/>
    <lineage>
        <taxon>Eukaryota</taxon>
        <taxon>Metazoa</taxon>
        <taxon>Ecdysozoa</taxon>
        <taxon>Arthropoda</taxon>
        <taxon>Chelicerata</taxon>
        <taxon>Arachnida</taxon>
        <taxon>Araneae</taxon>
        <taxon>Araneomorphae</taxon>
        <taxon>Entelegynae</taxon>
        <taxon>Araneoidea</taxon>
        <taxon>Araneidae</taxon>
        <taxon>Argiope</taxon>
    </lineage>
</organism>
<evidence type="ECO:0000313" key="2">
    <source>
        <dbReference type="EMBL" id="KAF8776799.1"/>
    </source>
</evidence>
<feature type="compositionally biased region" description="Basic and acidic residues" evidence="1">
    <location>
        <begin position="370"/>
        <end position="380"/>
    </location>
</feature>
<evidence type="ECO:0000256" key="1">
    <source>
        <dbReference type="SAM" id="MobiDB-lite"/>
    </source>
</evidence>
<accession>A0A8T0ES06</accession>
<protein>
    <submittedName>
        <fullName evidence="2">Uncharacterized protein</fullName>
    </submittedName>
</protein>
<reference evidence="2" key="1">
    <citation type="journal article" date="2020" name="bioRxiv">
        <title>Chromosome-level reference genome of the European wasp spider Argiope bruennichi: a resource for studies on range expansion and evolutionary adaptation.</title>
        <authorList>
            <person name="Sheffer M.M."/>
            <person name="Hoppe A."/>
            <person name="Krehenwinkel H."/>
            <person name="Uhl G."/>
            <person name="Kuss A.W."/>
            <person name="Jensen L."/>
            <person name="Jensen C."/>
            <person name="Gillespie R.G."/>
            <person name="Hoff K.J."/>
            <person name="Prost S."/>
        </authorList>
    </citation>
    <scope>NUCLEOTIDE SEQUENCE</scope>
</reference>
<dbReference type="Proteomes" id="UP000807504">
    <property type="component" value="Unassembled WGS sequence"/>
</dbReference>
<gene>
    <name evidence="2" type="ORF">HNY73_013744</name>
</gene>
<proteinExistence type="predicted"/>
<dbReference type="AlphaFoldDB" id="A0A8T0ES06"/>
<dbReference type="Pfam" id="PF05380">
    <property type="entry name" value="Peptidase_A17"/>
    <property type="match status" value="1"/>
</dbReference>
<dbReference type="InterPro" id="IPR008042">
    <property type="entry name" value="Retrotrans_Pao"/>
</dbReference>
<dbReference type="PANTHER" id="PTHR47331">
    <property type="entry name" value="PHD-TYPE DOMAIN-CONTAINING PROTEIN"/>
    <property type="match status" value="1"/>
</dbReference>
<feature type="region of interest" description="Disordered" evidence="1">
    <location>
        <begin position="358"/>
        <end position="389"/>
    </location>
</feature>
<comment type="caution">
    <text evidence="2">The sequence shown here is derived from an EMBL/GenBank/DDBJ whole genome shotgun (WGS) entry which is preliminary data.</text>
</comment>
<reference evidence="2" key="2">
    <citation type="submission" date="2020-06" db="EMBL/GenBank/DDBJ databases">
        <authorList>
            <person name="Sheffer M."/>
        </authorList>
    </citation>
    <scope>NUCLEOTIDE SEQUENCE</scope>
</reference>
<evidence type="ECO:0000313" key="3">
    <source>
        <dbReference type="Proteomes" id="UP000807504"/>
    </source>
</evidence>
<sequence length="405" mass="46436">MPNLQKHSEYKIFVSDFNKNYHCTFNAFDQEKICAEICQIPTGFWSKELEDNKIHLTDQECLASCSSSTIHLLIGADIAGKLMTGKILNLACGLTATETLLGWTLMGRAPSKFRLYKHDSDQLTYKDCNISDLCKFNLRGWQSNASLEIIDQPDKHQAVPLLGLNWNLKQDTLSCCPKDENVVLTKRGLLSLVHSISSPITITPKFMLQESWNLGLKWEDALPEGLSKRFWNCLTGIKNLLEVKIPRWMKLTQGEEETVSLHVFCGASAKAYATCIFLRVEFRDEVFVSFVQSRARVWPLKNLKIHLELLSSLSTENFIPALRRFIARRRRFSRLYALEVQTPAVENLLEKRASEIEDEKEEAVQQQYAEHPEKLPESDKTSLPNLNTMKTRFGRKIQVPKRLDL</sequence>